<evidence type="ECO:0000256" key="1">
    <source>
        <dbReference type="ARBA" id="ARBA00023125"/>
    </source>
</evidence>
<reference evidence="8" key="3">
    <citation type="submission" date="2025-04" db="UniProtKB">
        <authorList>
            <consortium name="RefSeq"/>
        </authorList>
    </citation>
    <scope>IDENTIFICATION</scope>
    <source>
        <strain evidence="8">CBS 781.70</strain>
    </source>
</reference>
<dbReference type="GO" id="GO:0005634">
    <property type="term" value="C:nucleus"/>
    <property type="evidence" value="ECO:0007669"/>
    <property type="project" value="UniProtKB-UniRule"/>
</dbReference>
<evidence type="ECO:0000313" key="6">
    <source>
        <dbReference type="EMBL" id="KAF1811072.1"/>
    </source>
</evidence>
<dbReference type="PANTHER" id="PTHR10270:SF161">
    <property type="entry name" value="SEX-DETERMINING REGION Y PROTEIN"/>
    <property type="match status" value="1"/>
</dbReference>
<proteinExistence type="predicted"/>
<dbReference type="Gene3D" id="1.10.30.10">
    <property type="entry name" value="High mobility group box domain"/>
    <property type="match status" value="1"/>
</dbReference>
<reference evidence="6 8" key="1">
    <citation type="submission" date="2020-01" db="EMBL/GenBank/DDBJ databases">
        <authorList>
            <consortium name="DOE Joint Genome Institute"/>
            <person name="Haridas S."/>
            <person name="Albert R."/>
            <person name="Binder M."/>
            <person name="Bloem J."/>
            <person name="Labutti K."/>
            <person name="Salamov A."/>
            <person name="Andreopoulos B."/>
            <person name="Baker S.E."/>
            <person name="Barry K."/>
            <person name="Bills G."/>
            <person name="Bluhm B.H."/>
            <person name="Cannon C."/>
            <person name="Castanera R."/>
            <person name="Culley D.E."/>
            <person name="Daum C."/>
            <person name="Ezra D."/>
            <person name="Gonzalez J.B."/>
            <person name="Henrissat B."/>
            <person name="Kuo A."/>
            <person name="Liang C."/>
            <person name="Lipzen A."/>
            <person name="Lutzoni F."/>
            <person name="Magnuson J."/>
            <person name="Mondo S."/>
            <person name="Nolan M."/>
            <person name="Ohm R."/>
            <person name="Pangilinan J."/>
            <person name="Park H.-J."/>
            <person name="Ramirez L."/>
            <person name="Alfaro M."/>
            <person name="Sun H."/>
            <person name="Tritt A."/>
            <person name="Yoshinaga Y."/>
            <person name="Zwiers L.-H."/>
            <person name="Turgeon B.G."/>
            <person name="Goodwin S.B."/>
            <person name="Spatafora J.W."/>
            <person name="Crous P.W."/>
            <person name="Grigoriev I.V."/>
        </authorList>
    </citation>
    <scope>NUCLEOTIDE SEQUENCE</scope>
    <source>
        <strain evidence="6 8">CBS 781.70</strain>
    </source>
</reference>
<name>A0A6G1FZC7_9PEZI</name>
<dbReference type="EMBL" id="ML975163">
    <property type="protein sequence ID" value="KAF1811072.1"/>
    <property type="molecule type" value="Genomic_DNA"/>
</dbReference>
<sequence>MGSKVDFYWKLCLESLNARKATISLPKAIVNEIDLAGLEELKQRVKAHTKSGVKLQIEDDAVVLKAEPEALNAANSSKGSGSKSGPAKEKKIPRPPNQWILFRQHHHHSVVANNPGMDVYTTSKVIGAMWRDASDEEKASWKAKAVEVARLHRLKYPNYTYAPRKTSEVKRRNTKAKAVTTPSTEDSMEYTPKQADSDSELDNEYDDIFDEISMDVDVSGATVTASAQSFAAAATAQVNHAVATSINGTPAAQAQDPAPEFQPNVAYANMGINAPLNLLHAHAAGFDASSAPHPSLWSFTPQMRSIGFHGTESAAMPSDLGRGDFCTRSQMVARRSGMSLLSGERSHGLGNAANTGYHNNGPSLVATANYLNAQYPPGTQFGFATASVAHPPAVATASSTATVQSHNNNSNSN</sequence>
<dbReference type="Pfam" id="PF00505">
    <property type="entry name" value="HMG_box"/>
    <property type="match status" value="1"/>
</dbReference>
<reference evidence="8" key="2">
    <citation type="submission" date="2020-04" db="EMBL/GenBank/DDBJ databases">
        <authorList>
            <consortium name="NCBI Genome Project"/>
        </authorList>
    </citation>
    <scope>NUCLEOTIDE SEQUENCE</scope>
    <source>
        <strain evidence="8">CBS 781.70</strain>
    </source>
</reference>
<dbReference type="PANTHER" id="PTHR10270">
    <property type="entry name" value="SOX TRANSCRIPTION FACTOR"/>
    <property type="match status" value="1"/>
</dbReference>
<dbReference type="AlphaFoldDB" id="A0A6G1FZC7"/>
<accession>A0A6G1FZC7</accession>
<feature type="domain" description="HMG box" evidence="5">
    <location>
        <begin position="92"/>
        <end position="160"/>
    </location>
</feature>
<protein>
    <recommendedName>
        <fullName evidence="5">HMG box domain-containing protein</fullName>
    </recommendedName>
</protein>
<keyword evidence="3" id="KW-0539">Nucleus</keyword>
<dbReference type="GO" id="GO:0000978">
    <property type="term" value="F:RNA polymerase II cis-regulatory region sequence-specific DNA binding"/>
    <property type="evidence" value="ECO:0007669"/>
    <property type="project" value="TreeGrafter"/>
</dbReference>
<dbReference type="Proteomes" id="UP000504638">
    <property type="component" value="Unplaced"/>
</dbReference>
<evidence type="ECO:0000256" key="2">
    <source>
        <dbReference type="ARBA" id="ARBA00023163"/>
    </source>
</evidence>
<dbReference type="InterPro" id="IPR050140">
    <property type="entry name" value="SRY-related_HMG-box_TF-like"/>
</dbReference>
<keyword evidence="2" id="KW-0804">Transcription</keyword>
<dbReference type="GeneID" id="54423810"/>
<feature type="DNA-binding region" description="HMG box" evidence="3">
    <location>
        <begin position="92"/>
        <end position="160"/>
    </location>
</feature>
<feature type="region of interest" description="Disordered" evidence="4">
    <location>
        <begin position="166"/>
        <end position="201"/>
    </location>
</feature>
<evidence type="ECO:0000259" key="5">
    <source>
        <dbReference type="PROSITE" id="PS50118"/>
    </source>
</evidence>
<dbReference type="GO" id="GO:0000122">
    <property type="term" value="P:negative regulation of transcription by RNA polymerase II"/>
    <property type="evidence" value="ECO:0007669"/>
    <property type="project" value="TreeGrafter"/>
</dbReference>
<dbReference type="SUPFAM" id="SSF47095">
    <property type="entry name" value="HMG-box"/>
    <property type="match status" value="1"/>
</dbReference>
<dbReference type="GO" id="GO:0030154">
    <property type="term" value="P:cell differentiation"/>
    <property type="evidence" value="ECO:0007669"/>
    <property type="project" value="TreeGrafter"/>
</dbReference>
<dbReference type="GO" id="GO:0001228">
    <property type="term" value="F:DNA-binding transcription activator activity, RNA polymerase II-specific"/>
    <property type="evidence" value="ECO:0007669"/>
    <property type="project" value="TreeGrafter"/>
</dbReference>
<keyword evidence="7" id="KW-1185">Reference proteome</keyword>
<dbReference type="InterPro" id="IPR036910">
    <property type="entry name" value="HMG_box_dom_sf"/>
</dbReference>
<feature type="region of interest" description="Disordered" evidence="4">
    <location>
        <begin position="72"/>
        <end position="93"/>
    </location>
</feature>
<dbReference type="CDD" id="cd01389">
    <property type="entry name" value="HMG-box_ROX1-like"/>
    <property type="match status" value="1"/>
</dbReference>
<evidence type="ECO:0000313" key="7">
    <source>
        <dbReference type="Proteomes" id="UP000504638"/>
    </source>
</evidence>
<gene>
    <name evidence="6 8" type="ORF">P152DRAFT_76648</name>
</gene>
<evidence type="ECO:0000313" key="8">
    <source>
        <dbReference type="RefSeq" id="XP_033532703.1"/>
    </source>
</evidence>
<evidence type="ECO:0000256" key="3">
    <source>
        <dbReference type="PROSITE-ProRule" id="PRU00267"/>
    </source>
</evidence>
<dbReference type="RefSeq" id="XP_033532703.1">
    <property type="nucleotide sequence ID" value="XM_033683240.1"/>
</dbReference>
<organism evidence="6">
    <name type="scientific">Eremomyces bilateralis CBS 781.70</name>
    <dbReference type="NCBI Taxonomy" id="1392243"/>
    <lineage>
        <taxon>Eukaryota</taxon>
        <taxon>Fungi</taxon>
        <taxon>Dikarya</taxon>
        <taxon>Ascomycota</taxon>
        <taxon>Pezizomycotina</taxon>
        <taxon>Dothideomycetes</taxon>
        <taxon>Dothideomycetes incertae sedis</taxon>
        <taxon>Eremomycetales</taxon>
        <taxon>Eremomycetaceae</taxon>
        <taxon>Eremomyces</taxon>
    </lineage>
</organism>
<evidence type="ECO:0000256" key="4">
    <source>
        <dbReference type="SAM" id="MobiDB-lite"/>
    </source>
</evidence>
<dbReference type="PROSITE" id="PS50118">
    <property type="entry name" value="HMG_BOX_2"/>
    <property type="match status" value="1"/>
</dbReference>
<feature type="compositionally biased region" description="Low complexity" evidence="4">
    <location>
        <begin position="73"/>
        <end position="85"/>
    </location>
</feature>
<dbReference type="InterPro" id="IPR009071">
    <property type="entry name" value="HMG_box_dom"/>
</dbReference>
<keyword evidence="1 3" id="KW-0238">DNA-binding</keyword>
<dbReference type="SMART" id="SM00398">
    <property type="entry name" value="HMG"/>
    <property type="match status" value="1"/>
</dbReference>
<dbReference type="OrthoDB" id="6247875at2759"/>